<evidence type="ECO:0008006" key="5">
    <source>
        <dbReference type="Google" id="ProtNLM"/>
    </source>
</evidence>
<accession>A0ABW2NBB9</accession>
<organism evidence="3 4">
    <name type="scientific">Nocardioides astragali</name>
    <dbReference type="NCBI Taxonomy" id="1776736"/>
    <lineage>
        <taxon>Bacteria</taxon>
        <taxon>Bacillati</taxon>
        <taxon>Actinomycetota</taxon>
        <taxon>Actinomycetes</taxon>
        <taxon>Propionibacteriales</taxon>
        <taxon>Nocardioidaceae</taxon>
        <taxon>Nocardioides</taxon>
    </lineage>
</organism>
<gene>
    <name evidence="3" type="ORF">ACFQO6_18125</name>
</gene>
<keyword evidence="2" id="KW-1133">Transmembrane helix</keyword>
<dbReference type="Proteomes" id="UP001596524">
    <property type="component" value="Unassembled WGS sequence"/>
</dbReference>
<dbReference type="EMBL" id="JBHTCH010000021">
    <property type="protein sequence ID" value="MFC7362196.1"/>
    <property type="molecule type" value="Genomic_DNA"/>
</dbReference>
<sequence length="251" mass="26903">MDLLQFIPVLAAIAIVAFLVRNRIKHREMTQREQALAPVRMLAFEDVTAFGVDLTNLDSEISGHVLDEGATADYQRALDAYESAKIAGDALTGPGDIRHLTEIIEDGRYAVACVRARVSGEPLPRRRPPCFFDPRHGLSVADVPYTPADGMERQVPACALDSQRVRAGAEPDTRKVLVGASRVPYWEGGRAYAPYAAGYFGVDALTWLFIGSLAFNDFGEGGSGDDAPAETSGAGSHSDDSSHFDGGGGDF</sequence>
<reference evidence="4" key="1">
    <citation type="journal article" date="2019" name="Int. J. Syst. Evol. Microbiol.">
        <title>The Global Catalogue of Microorganisms (GCM) 10K type strain sequencing project: providing services to taxonomists for standard genome sequencing and annotation.</title>
        <authorList>
            <consortium name="The Broad Institute Genomics Platform"/>
            <consortium name="The Broad Institute Genome Sequencing Center for Infectious Disease"/>
            <person name="Wu L."/>
            <person name="Ma J."/>
        </authorList>
    </citation>
    <scope>NUCLEOTIDE SEQUENCE [LARGE SCALE GENOMIC DNA]</scope>
    <source>
        <strain evidence="4">FCH27</strain>
    </source>
</reference>
<feature type="transmembrane region" description="Helical" evidence="2">
    <location>
        <begin position="6"/>
        <end position="24"/>
    </location>
</feature>
<evidence type="ECO:0000256" key="2">
    <source>
        <dbReference type="SAM" id="Phobius"/>
    </source>
</evidence>
<keyword evidence="2" id="KW-0472">Membrane</keyword>
<evidence type="ECO:0000256" key="1">
    <source>
        <dbReference type="SAM" id="MobiDB-lite"/>
    </source>
</evidence>
<name>A0ABW2NBB9_9ACTN</name>
<comment type="caution">
    <text evidence="3">The sequence shown here is derived from an EMBL/GenBank/DDBJ whole genome shotgun (WGS) entry which is preliminary data.</text>
</comment>
<dbReference type="RefSeq" id="WP_255892075.1">
    <property type="nucleotide sequence ID" value="NZ_JAFMZM010000005.1"/>
</dbReference>
<protein>
    <recommendedName>
        <fullName evidence="5">DUF1542 domain-containing protein</fullName>
    </recommendedName>
</protein>
<keyword evidence="4" id="KW-1185">Reference proteome</keyword>
<proteinExistence type="predicted"/>
<keyword evidence="2" id="KW-0812">Transmembrane</keyword>
<evidence type="ECO:0000313" key="3">
    <source>
        <dbReference type="EMBL" id="MFC7362196.1"/>
    </source>
</evidence>
<feature type="region of interest" description="Disordered" evidence="1">
    <location>
        <begin position="223"/>
        <end position="251"/>
    </location>
</feature>
<evidence type="ECO:0000313" key="4">
    <source>
        <dbReference type="Proteomes" id="UP001596524"/>
    </source>
</evidence>